<feature type="chain" id="PRO_5045303397" evidence="8">
    <location>
        <begin position="29"/>
        <end position="577"/>
    </location>
</feature>
<comment type="similarity">
    <text evidence="1">Belongs to the tannase family.</text>
</comment>
<dbReference type="SUPFAM" id="SSF53474">
    <property type="entry name" value="alpha/beta-Hydrolases"/>
    <property type="match status" value="1"/>
</dbReference>
<evidence type="ECO:0000256" key="8">
    <source>
        <dbReference type="SAM" id="SignalP"/>
    </source>
</evidence>
<evidence type="ECO:0000313" key="10">
    <source>
        <dbReference type="Proteomes" id="UP000737171"/>
    </source>
</evidence>
<evidence type="ECO:0000256" key="5">
    <source>
        <dbReference type="ARBA" id="ARBA00022801"/>
    </source>
</evidence>
<evidence type="ECO:0000256" key="2">
    <source>
        <dbReference type="ARBA" id="ARBA00022487"/>
    </source>
</evidence>
<keyword evidence="3" id="KW-0479">Metal-binding</keyword>
<dbReference type="RefSeq" id="WP_173134359.1">
    <property type="nucleotide sequence ID" value="NZ_JABRWJ010000016.1"/>
</dbReference>
<evidence type="ECO:0000256" key="7">
    <source>
        <dbReference type="ARBA" id="ARBA00023157"/>
    </source>
</evidence>
<reference evidence="9 10" key="1">
    <citation type="submission" date="2020-05" db="EMBL/GenBank/DDBJ databases">
        <title>Aquincola sp. isolate from soil.</title>
        <authorList>
            <person name="Han J."/>
            <person name="Kim D.-U."/>
        </authorList>
    </citation>
    <scope>NUCLEOTIDE SEQUENCE [LARGE SCALE GENOMIC DNA]</scope>
    <source>
        <strain evidence="9 10">S2</strain>
    </source>
</reference>
<evidence type="ECO:0000256" key="4">
    <source>
        <dbReference type="ARBA" id="ARBA00022729"/>
    </source>
</evidence>
<dbReference type="Pfam" id="PF07519">
    <property type="entry name" value="Tannase"/>
    <property type="match status" value="1"/>
</dbReference>
<dbReference type="GO" id="GO:0016787">
    <property type="term" value="F:hydrolase activity"/>
    <property type="evidence" value="ECO:0007669"/>
    <property type="project" value="UniProtKB-KW"/>
</dbReference>
<keyword evidence="7" id="KW-1015">Disulfide bond</keyword>
<gene>
    <name evidence="9" type="ORF">HLB44_33865</name>
</gene>
<accession>A0ABX2ETL0</accession>
<evidence type="ECO:0000313" key="9">
    <source>
        <dbReference type="EMBL" id="NRF71983.1"/>
    </source>
</evidence>
<dbReference type="Proteomes" id="UP000737171">
    <property type="component" value="Unassembled WGS sequence"/>
</dbReference>
<keyword evidence="10" id="KW-1185">Reference proteome</keyword>
<dbReference type="PROSITE" id="PS51257">
    <property type="entry name" value="PROKAR_LIPOPROTEIN"/>
    <property type="match status" value="1"/>
</dbReference>
<keyword evidence="5 9" id="KW-0378">Hydrolase</keyword>
<name>A0ABX2ETL0_9BURK</name>
<dbReference type="InterPro" id="IPR029058">
    <property type="entry name" value="AB_hydrolase_fold"/>
</dbReference>
<dbReference type="Gene3D" id="3.40.50.1820">
    <property type="entry name" value="alpha/beta hydrolase"/>
    <property type="match status" value="1"/>
</dbReference>
<protein>
    <submittedName>
        <fullName evidence="9">Tannase/feruloyl esterase family alpha/beta hydrolase</fullName>
    </submittedName>
</protein>
<comment type="caution">
    <text evidence="9">The sequence shown here is derived from an EMBL/GenBank/DDBJ whole genome shotgun (WGS) entry which is preliminary data.</text>
</comment>
<evidence type="ECO:0000256" key="6">
    <source>
        <dbReference type="ARBA" id="ARBA00022837"/>
    </source>
</evidence>
<sequence>MPTRSTTPDATAATLAASLLLVSACASANPPGRDNAARPVLTPITPCATLTGLVLPVSAIDLPTSGATITSATLVAATPEIVGTSAVTHAVPEHCSILGSIHPVDPAAPPINFQVNVPTQWNQKTIQVGGGGLNGSIPRNLAVVASSGSPISAAFPPDAEYPISRGYAMFGGDSGHQDPSNNATWALNAEAWQNFGHAALKKTHDAAFAVIRTLYGKKPKLSYFMGQSQGGREAMEVAQRYPKDYDGVVATAPLIGYTAHVVHKTLLATVQTGAGWIAPAKYGAVAAEVMRQCDALDGLSDGVISNYPGCAARFDPLKVAQPFAAIRCAGGADTGNTCVSDAQIATLNQMHAPTSFGYPLANGWTTFPGYGVGREAFSGWLTIAPQPSPATQPALGQPGATLNYGILKDPSFNLVHFDVATFANQVQAASAVIDSTNPDLSAFFAHGGRLIIKTQSSDYSSNPHTVMKYYDALVSKFGQAKVDRHVRLYVLANGDHGGSGQSTTTGEALPQFVDLVTMSTDWVENGATPPDAPELSAKLRLPPYTTLATRPLCRYPLFPRYAGGDVKLAGSFRCSVD</sequence>
<dbReference type="EMBL" id="JABRWJ010000016">
    <property type="protein sequence ID" value="NRF71983.1"/>
    <property type="molecule type" value="Genomic_DNA"/>
</dbReference>
<keyword evidence="6" id="KW-0106">Calcium</keyword>
<keyword evidence="2" id="KW-0719">Serine esterase</keyword>
<dbReference type="InterPro" id="IPR011118">
    <property type="entry name" value="Tannase/feruloyl_esterase"/>
</dbReference>
<organism evidence="9 10">
    <name type="scientific">Pseudaquabacterium terrae</name>
    <dbReference type="NCBI Taxonomy" id="2732868"/>
    <lineage>
        <taxon>Bacteria</taxon>
        <taxon>Pseudomonadati</taxon>
        <taxon>Pseudomonadota</taxon>
        <taxon>Betaproteobacteria</taxon>
        <taxon>Burkholderiales</taxon>
        <taxon>Sphaerotilaceae</taxon>
        <taxon>Pseudaquabacterium</taxon>
    </lineage>
</organism>
<dbReference type="PANTHER" id="PTHR33938:SF15">
    <property type="entry name" value="FERULOYL ESTERASE B-RELATED"/>
    <property type="match status" value="1"/>
</dbReference>
<dbReference type="PANTHER" id="PTHR33938">
    <property type="entry name" value="FERULOYL ESTERASE B-RELATED"/>
    <property type="match status" value="1"/>
</dbReference>
<keyword evidence="4 8" id="KW-0732">Signal</keyword>
<evidence type="ECO:0000256" key="1">
    <source>
        <dbReference type="ARBA" id="ARBA00006249"/>
    </source>
</evidence>
<evidence type="ECO:0000256" key="3">
    <source>
        <dbReference type="ARBA" id="ARBA00022723"/>
    </source>
</evidence>
<proteinExistence type="inferred from homology"/>
<feature type="signal peptide" evidence="8">
    <location>
        <begin position="1"/>
        <end position="28"/>
    </location>
</feature>